<dbReference type="InterPro" id="IPR001623">
    <property type="entry name" value="DnaJ_domain"/>
</dbReference>
<name>A0A0D5YT18_9FLAO</name>
<dbReference type="GO" id="GO:0051082">
    <property type="term" value="F:unfolded protein binding"/>
    <property type="evidence" value="ECO:0007669"/>
    <property type="project" value="InterPro"/>
</dbReference>
<dbReference type="InterPro" id="IPR018253">
    <property type="entry name" value="DnaJ_domain_CS"/>
</dbReference>
<dbReference type="STRING" id="516051.VC82_1381"/>
<dbReference type="SMART" id="SM00271">
    <property type="entry name" value="DnaJ"/>
    <property type="match status" value="1"/>
</dbReference>
<dbReference type="CDD" id="cd10747">
    <property type="entry name" value="DnaJ_C"/>
    <property type="match status" value="1"/>
</dbReference>
<feature type="domain" description="J" evidence="7">
    <location>
        <begin position="5"/>
        <end position="70"/>
    </location>
</feature>
<protein>
    <recommendedName>
        <fullName evidence="7">J domain-containing protein</fullName>
    </recommendedName>
</protein>
<keyword evidence="9" id="KW-1185">Reference proteome</keyword>
<dbReference type="EMBL" id="CP011071">
    <property type="protein sequence ID" value="AKA35006.1"/>
    <property type="molecule type" value="Genomic_DNA"/>
</dbReference>
<dbReference type="PANTHER" id="PTHR43096:SF52">
    <property type="entry name" value="DNAJ HOMOLOG 1, MITOCHONDRIAL-RELATED"/>
    <property type="match status" value="1"/>
</dbReference>
<dbReference type="InterPro" id="IPR002939">
    <property type="entry name" value="DnaJ_C"/>
</dbReference>
<dbReference type="CDD" id="cd06257">
    <property type="entry name" value="DnaJ"/>
    <property type="match status" value="1"/>
</dbReference>
<feature type="region of interest" description="Disordered" evidence="6">
    <location>
        <begin position="98"/>
        <end position="118"/>
    </location>
</feature>
<dbReference type="PRINTS" id="PR00625">
    <property type="entry name" value="JDOMAIN"/>
</dbReference>
<evidence type="ECO:0000313" key="8">
    <source>
        <dbReference type="EMBL" id="AKA35006.1"/>
    </source>
</evidence>
<dbReference type="SUPFAM" id="SSF49493">
    <property type="entry name" value="HSP40/DnaJ peptide-binding domain"/>
    <property type="match status" value="2"/>
</dbReference>
<evidence type="ECO:0000256" key="3">
    <source>
        <dbReference type="ARBA" id="ARBA00022771"/>
    </source>
</evidence>
<dbReference type="Pfam" id="PF01556">
    <property type="entry name" value="DnaJ_C"/>
    <property type="match status" value="1"/>
</dbReference>
<dbReference type="Gene3D" id="2.60.260.20">
    <property type="entry name" value="Urease metallochaperone UreE, N-terminal domain"/>
    <property type="match status" value="2"/>
</dbReference>
<dbReference type="PROSITE" id="PS50076">
    <property type="entry name" value="DNAJ_2"/>
    <property type="match status" value="1"/>
</dbReference>
<dbReference type="GO" id="GO:0005737">
    <property type="term" value="C:cytoplasm"/>
    <property type="evidence" value="ECO:0007669"/>
    <property type="project" value="TreeGrafter"/>
</dbReference>
<evidence type="ECO:0000259" key="7">
    <source>
        <dbReference type="PROSITE" id="PS50076"/>
    </source>
</evidence>
<evidence type="ECO:0000313" key="9">
    <source>
        <dbReference type="Proteomes" id="UP000032726"/>
    </source>
</evidence>
<organism evidence="8 9">
    <name type="scientific">Flagellimonas lutaonensis</name>
    <dbReference type="NCBI Taxonomy" id="516051"/>
    <lineage>
        <taxon>Bacteria</taxon>
        <taxon>Pseudomonadati</taxon>
        <taxon>Bacteroidota</taxon>
        <taxon>Flavobacteriia</taxon>
        <taxon>Flavobacteriales</taxon>
        <taxon>Flavobacteriaceae</taxon>
        <taxon>Flagellimonas</taxon>
    </lineage>
</organism>
<keyword evidence="3" id="KW-0863">Zinc-finger</keyword>
<evidence type="ECO:0000256" key="2">
    <source>
        <dbReference type="ARBA" id="ARBA00022737"/>
    </source>
</evidence>
<dbReference type="Gene3D" id="1.10.287.110">
    <property type="entry name" value="DnaJ domain"/>
    <property type="match status" value="1"/>
</dbReference>
<dbReference type="Pfam" id="PF00226">
    <property type="entry name" value="DnaJ"/>
    <property type="match status" value="1"/>
</dbReference>
<dbReference type="HOGENOM" id="CLU_017633_0_0_10"/>
<dbReference type="PATRIC" id="fig|516051.4.peg.1428"/>
<dbReference type="GO" id="GO:0042026">
    <property type="term" value="P:protein refolding"/>
    <property type="evidence" value="ECO:0007669"/>
    <property type="project" value="TreeGrafter"/>
</dbReference>
<dbReference type="Proteomes" id="UP000032726">
    <property type="component" value="Chromosome"/>
</dbReference>
<dbReference type="AlphaFoldDB" id="A0A0D5YT18"/>
<keyword evidence="4" id="KW-0862">Zinc</keyword>
<dbReference type="InterPro" id="IPR008971">
    <property type="entry name" value="HSP40/DnaJ_pept-bd"/>
</dbReference>
<evidence type="ECO:0000256" key="6">
    <source>
        <dbReference type="SAM" id="MobiDB-lite"/>
    </source>
</evidence>
<proteinExistence type="predicted"/>
<dbReference type="PANTHER" id="PTHR43096">
    <property type="entry name" value="DNAJ HOMOLOG 1, MITOCHONDRIAL-RELATED"/>
    <property type="match status" value="1"/>
</dbReference>
<dbReference type="GO" id="GO:0008270">
    <property type="term" value="F:zinc ion binding"/>
    <property type="evidence" value="ECO:0007669"/>
    <property type="project" value="UniProtKB-KW"/>
</dbReference>
<evidence type="ECO:0000256" key="5">
    <source>
        <dbReference type="ARBA" id="ARBA00023186"/>
    </source>
</evidence>
<dbReference type="PROSITE" id="PS00636">
    <property type="entry name" value="DNAJ_1"/>
    <property type="match status" value="1"/>
</dbReference>
<evidence type="ECO:0000256" key="4">
    <source>
        <dbReference type="ARBA" id="ARBA00022833"/>
    </source>
</evidence>
<dbReference type="InterPro" id="IPR036869">
    <property type="entry name" value="J_dom_sf"/>
</dbReference>
<dbReference type="FunFam" id="2.60.260.20:FF:000005">
    <property type="entry name" value="Chaperone protein dnaJ 1, mitochondrial"/>
    <property type="match status" value="1"/>
</dbReference>
<dbReference type="SUPFAM" id="SSF46565">
    <property type="entry name" value="Chaperone J-domain"/>
    <property type="match status" value="1"/>
</dbReference>
<keyword evidence="1" id="KW-0479">Metal-binding</keyword>
<keyword evidence="2" id="KW-0677">Repeat</keyword>
<dbReference type="OrthoDB" id="9779889at2"/>
<evidence type="ECO:0000256" key="1">
    <source>
        <dbReference type="ARBA" id="ARBA00022723"/>
    </source>
</evidence>
<keyword evidence="5" id="KW-0143">Chaperone</keyword>
<reference evidence="8 9" key="1">
    <citation type="submission" date="2015-03" db="EMBL/GenBank/DDBJ databases">
        <title>Complete genome sequence of Muricauda lutaonensis CC-HSB-11T, isolated from a coastal hot spring.</title>
        <authorList>
            <person name="Kim K.M."/>
        </authorList>
    </citation>
    <scope>NUCLEOTIDE SEQUENCE [LARGE SCALE GENOMIC DNA]</scope>
    <source>
        <strain evidence="8 9">CC-HSB-11</strain>
    </source>
</reference>
<dbReference type="RefSeq" id="WP_045801712.1">
    <property type="nucleotide sequence ID" value="NZ_CP011071.1"/>
</dbReference>
<accession>A0A0D5YT18</accession>
<dbReference type="KEGG" id="mlt:VC82_1381"/>
<sequence>MAFRDYYNILGVSKNASEKEIKKAYRKLATEYHPDKTKGNKDLEEKFKEISEAYQVLGNAERRKQYDELGADWEQFQQSGASYEDFVAQKKQYEQYQRQRQRQSRRQYAGADPFQGGGQGFSDFFEAFFGGGGNPFEESQHFTGADVSGEVAIDFMEAYHGTERILDVDGNQIKLKIKPGAYNGLQLRARGKGQKGSHGKAGDLYVRIRVNEHPTFKREGHNLHMDVEVDVFDALLGGDLPIMTPSGKVNIKLKEGTQNQKTLRLRGKGMPIYGKPGQFGDLLVTLNVKLPKKLSQKQRELLKQAKNAG</sequence>
<gene>
    <name evidence="8" type="ORF">VC82_1381</name>
</gene>